<name>A0A0V8QCW7_9FIRM</name>
<dbReference type="Pfam" id="PF05960">
    <property type="entry name" value="DUF885"/>
    <property type="match status" value="1"/>
</dbReference>
<sequence>MNTVKQHHRLSLFLGSLFLTCILLTGCFGKGQSDEQVQAAFDTFLNDIFLTEVKEDGITFNFTLSHPESYGITEAPQTLGDYSLDYMEADMAKTENLLSALKDFPYRKLTDTQKLTYDVLKASLEQNLKGSDFLLYQKAFSKTIGLQAQLPVLFAEYHFSDKASVDTYLTLLSDVERYYQQILDFEEAKIQAGLFMSHATAADIIEQCQDFISKTDTNFLIEVFNDRLDTIDGLSTKEKDTYRQQNKEIVLHSVIPAYKNIISFLTQHIDDGINNGGLCYLPEGKEYYQHLITSSTGSSKTIKEVDEALDSLLRDTMGTMQEIIAEHPEILEAAMDVSYPMKEPAKILSYLEEAVKADYPGIEKVDYSIKYVHESLQPSISPAFYLIPPIDDDNQNSIYINPYKDYNLDAIFTTLAHEGYPGHLYQNVYFSQTNPAPIRSLLSCTGYSEGWATYVEMDSYYLSGIDKTLAEFLRANNLATLCMYGKVDVGVNYYGWDLSKATDYLGQFGVTDAGVSRDIYQSMIAEPGNYLNYILGCIEFLEMKDTAMKKLGDSFVLKDFHEFILSSGPARFEVLNDYLKDWMKNYKA</sequence>
<dbReference type="PROSITE" id="PS51257">
    <property type="entry name" value="PROKAR_LIPOPROTEIN"/>
    <property type="match status" value="1"/>
</dbReference>
<evidence type="ECO:0008006" key="3">
    <source>
        <dbReference type="Google" id="ProtNLM"/>
    </source>
</evidence>
<keyword evidence="2" id="KW-1185">Reference proteome</keyword>
<evidence type="ECO:0000313" key="1">
    <source>
        <dbReference type="EMBL" id="KSV58424.1"/>
    </source>
</evidence>
<dbReference type="PANTHER" id="PTHR33361">
    <property type="entry name" value="GLR0591 PROTEIN"/>
    <property type="match status" value="1"/>
</dbReference>
<comment type="caution">
    <text evidence="1">The sequence shown here is derived from an EMBL/GenBank/DDBJ whole genome shotgun (WGS) entry which is preliminary data.</text>
</comment>
<dbReference type="InterPro" id="IPR010281">
    <property type="entry name" value="DUF885"/>
</dbReference>
<evidence type="ECO:0000313" key="2">
    <source>
        <dbReference type="Proteomes" id="UP000054874"/>
    </source>
</evidence>
<dbReference type="AlphaFoldDB" id="A0A0V8QCW7"/>
<dbReference type="PANTHER" id="PTHR33361:SF2">
    <property type="entry name" value="DUF885 DOMAIN-CONTAINING PROTEIN"/>
    <property type="match status" value="1"/>
</dbReference>
<gene>
    <name evidence="1" type="ORF">ASU35_13145</name>
</gene>
<reference evidence="1 2" key="1">
    <citation type="submission" date="2015-11" db="EMBL/GenBank/DDBJ databases">
        <title>Butyribacter intestini gen. nov., sp. nov., a butyric acid-producing bacterium of the family Lachnospiraceae isolated from the human faeces.</title>
        <authorList>
            <person name="Zou Y."/>
            <person name="Xue W."/>
            <person name="Luo G."/>
            <person name="Lv M."/>
        </authorList>
    </citation>
    <scope>NUCLEOTIDE SEQUENCE [LARGE SCALE GENOMIC DNA]</scope>
    <source>
        <strain evidence="1 2">ACET-33324</strain>
    </source>
</reference>
<proteinExistence type="predicted"/>
<dbReference type="RefSeq" id="WP_058353353.1">
    <property type="nucleotide sequence ID" value="NZ_CABMMD010000174.1"/>
</dbReference>
<dbReference type="EMBL" id="LNAM01000174">
    <property type="protein sequence ID" value="KSV58424.1"/>
    <property type="molecule type" value="Genomic_DNA"/>
</dbReference>
<dbReference type="Proteomes" id="UP000054874">
    <property type="component" value="Unassembled WGS sequence"/>
</dbReference>
<dbReference type="STRING" id="290052.ASU35_13145"/>
<protein>
    <recommendedName>
        <fullName evidence="3">DUF885 domain-containing protein</fullName>
    </recommendedName>
</protein>
<organism evidence="1 2">
    <name type="scientific">Acetivibrio ethanolgignens</name>
    <dbReference type="NCBI Taxonomy" id="290052"/>
    <lineage>
        <taxon>Bacteria</taxon>
        <taxon>Bacillati</taxon>
        <taxon>Bacillota</taxon>
        <taxon>Clostridia</taxon>
        <taxon>Eubacteriales</taxon>
        <taxon>Oscillospiraceae</taxon>
        <taxon>Acetivibrio</taxon>
    </lineage>
</organism>
<accession>A0A0V8QCW7</accession>